<feature type="signal peptide" evidence="1">
    <location>
        <begin position="1"/>
        <end position="20"/>
    </location>
</feature>
<keyword evidence="3" id="KW-1185">Reference proteome</keyword>
<dbReference type="AlphaFoldDB" id="A0A9P6FWM1"/>
<dbReference type="OrthoDB" id="1894652at2759"/>
<organism evidence="2 3">
    <name type="scientific">Lunasporangiospora selenospora</name>
    <dbReference type="NCBI Taxonomy" id="979761"/>
    <lineage>
        <taxon>Eukaryota</taxon>
        <taxon>Fungi</taxon>
        <taxon>Fungi incertae sedis</taxon>
        <taxon>Mucoromycota</taxon>
        <taxon>Mortierellomycotina</taxon>
        <taxon>Mortierellomycetes</taxon>
        <taxon>Mortierellales</taxon>
        <taxon>Mortierellaceae</taxon>
        <taxon>Lunasporangiospora</taxon>
    </lineage>
</organism>
<protein>
    <submittedName>
        <fullName evidence="2">Uncharacterized protein</fullName>
    </submittedName>
</protein>
<accession>A0A9P6FWM1</accession>
<dbReference type="PANTHER" id="PTHR39219">
    <property type="entry name" value="ER MEMBRANE PROTEIN COMPLEX SUBUNIT 10"/>
    <property type="match status" value="1"/>
</dbReference>
<dbReference type="Proteomes" id="UP000780801">
    <property type="component" value="Unassembled WGS sequence"/>
</dbReference>
<dbReference type="CDD" id="cd22209">
    <property type="entry name" value="EMC10"/>
    <property type="match status" value="1"/>
</dbReference>
<dbReference type="PANTHER" id="PTHR39219:SF1">
    <property type="entry name" value="ER MEMBRANE PROTEIN COMPLEX SUBUNIT 10"/>
    <property type="match status" value="1"/>
</dbReference>
<name>A0A9P6FWM1_9FUNG</name>
<dbReference type="EMBL" id="JAABOA010000777">
    <property type="protein sequence ID" value="KAF9583203.1"/>
    <property type="molecule type" value="Genomic_DNA"/>
</dbReference>
<sequence length="294" mass="33658">MRLKTLFLALAIAASTHVFAEEVTIEVWHKLSDHESFEKRGEIRYDTDELVQIPEKPIGQTTRQQYQAKQQPKQQEPIITYTNAELSPKNVESLTKDFVLNVRAPIKGDGDSESEEESLRRAVDENGGFAETEEEYEQRLAEAQQDAALYPKTPGNYAFYQIKLVDERREWESLSSIKSCLLVASDFKETFTIHLDQDKNAYAFDYYTTSHACEEEHKKELTLSSLDQFKDAKVDVSFSNNGPKARYIKAQTIKLDETGKPAVEKTFLQKYWFYIVPAIIMLLFSGGEPEKTAS</sequence>
<evidence type="ECO:0000313" key="2">
    <source>
        <dbReference type="EMBL" id="KAF9583203.1"/>
    </source>
</evidence>
<evidence type="ECO:0000313" key="3">
    <source>
        <dbReference type="Proteomes" id="UP000780801"/>
    </source>
</evidence>
<reference evidence="2" key="1">
    <citation type="journal article" date="2020" name="Fungal Divers.">
        <title>Resolving the Mortierellaceae phylogeny through synthesis of multi-gene phylogenetics and phylogenomics.</title>
        <authorList>
            <person name="Vandepol N."/>
            <person name="Liber J."/>
            <person name="Desiro A."/>
            <person name="Na H."/>
            <person name="Kennedy M."/>
            <person name="Barry K."/>
            <person name="Grigoriev I.V."/>
            <person name="Miller A.N."/>
            <person name="O'Donnell K."/>
            <person name="Stajich J.E."/>
            <person name="Bonito G."/>
        </authorList>
    </citation>
    <scope>NUCLEOTIDE SEQUENCE</scope>
    <source>
        <strain evidence="2">KOD1015</strain>
    </source>
</reference>
<keyword evidence="1" id="KW-0732">Signal</keyword>
<evidence type="ECO:0000256" key="1">
    <source>
        <dbReference type="SAM" id="SignalP"/>
    </source>
</evidence>
<proteinExistence type="predicted"/>
<dbReference type="Pfam" id="PF21203">
    <property type="entry name" value="ECM10"/>
    <property type="match status" value="1"/>
</dbReference>
<gene>
    <name evidence="2" type="ORF">BGW38_010032</name>
</gene>
<feature type="chain" id="PRO_5040469045" evidence="1">
    <location>
        <begin position="21"/>
        <end position="294"/>
    </location>
</feature>
<comment type="caution">
    <text evidence="2">The sequence shown here is derived from an EMBL/GenBank/DDBJ whole genome shotgun (WGS) entry which is preliminary data.</text>
</comment>